<dbReference type="PANTHER" id="PTHR42715">
    <property type="entry name" value="BETA-GLUCOSIDASE"/>
    <property type="match status" value="1"/>
</dbReference>
<evidence type="ECO:0000256" key="1">
    <source>
        <dbReference type="ARBA" id="ARBA00005336"/>
    </source>
</evidence>
<evidence type="ECO:0000313" key="8">
    <source>
        <dbReference type="Proteomes" id="UP000465607"/>
    </source>
</evidence>
<keyword evidence="5" id="KW-0326">Glycosidase</keyword>
<dbReference type="EMBL" id="CVRQ01000019">
    <property type="protein sequence ID" value="CRL37663.1"/>
    <property type="molecule type" value="Genomic_DNA"/>
</dbReference>
<keyword evidence="3" id="KW-0175">Coiled coil</keyword>
<dbReference type="GO" id="GO:0008422">
    <property type="term" value="F:beta-glucosidase activity"/>
    <property type="evidence" value="ECO:0007669"/>
    <property type="project" value="UniProtKB-ARBA"/>
</dbReference>
<evidence type="ECO:0000313" key="7">
    <source>
        <dbReference type="Proteomes" id="UP000049472"/>
    </source>
</evidence>
<dbReference type="AlphaFoldDB" id="A0A0M6WL27"/>
<dbReference type="Gene3D" id="3.40.50.1700">
    <property type="entry name" value="Glycoside hydrolase family 3 C-terminal domain"/>
    <property type="match status" value="1"/>
</dbReference>
<dbReference type="InterPro" id="IPR036962">
    <property type="entry name" value="Glyco_hydro_3_N_sf"/>
</dbReference>
<feature type="coiled-coil region" evidence="3">
    <location>
        <begin position="376"/>
        <end position="403"/>
    </location>
</feature>
<dbReference type="InterPro" id="IPR017853">
    <property type="entry name" value="GH"/>
</dbReference>
<gene>
    <name evidence="6" type="ORF">GKE44_12985</name>
    <name evidence="5" type="ORF">T1815_16401</name>
</gene>
<dbReference type="SUPFAM" id="SSF52279">
    <property type="entry name" value="Beta-D-glucan exohydrolase, C-terminal domain"/>
    <property type="match status" value="1"/>
</dbReference>
<dbReference type="Gene3D" id="3.20.20.300">
    <property type="entry name" value="Glycoside hydrolase, family 3, N-terminal domain"/>
    <property type="match status" value="1"/>
</dbReference>
<evidence type="ECO:0000313" key="6">
    <source>
        <dbReference type="EMBL" id="MSD28023.1"/>
    </source>
</evidence>
<dbReference type="InterPro" id="IPR026891">
    <property type="entry name" value="Fn3-like"/>
</dbReference>
<dbReference type="PANTHER" id="PTHR42715:SF10">
    <property type="entry name" value="BETA-GLUCOSIDASE"/>
    <property type="match status" value="1"/>
</dbReference>
<dbReference type="PRINTS" id="PR00133">
    <property type="entry name" value="GLHYDRLASE3"/>
</dbReference>
<dbReference type="Pfam" id="PF14310">
    <property type="entry name" value="Fn3-like"/>
    <property type="match status" value="1"/>
</dbReference>
<keyword evidence="2 6" id="KW-0378">Hydrolase</keyword>
<evidence type="ECO:0000256" key="3">
    <source>
        <dbReference type="SAM" id="Coils"/>
    </source>
</evidence>
<dbReference type="Pfam" id="PF00933">
    <property type="entry name" value="Glyco_hydro_3"/>
    <property type="match status" value="1"/>
</dbReference>
<reference evidence="7" key="2">
    <citation type="submission" date="2015-05" db="EMBL/GenBank/DDBJ databases">
        <authorList>
            <consortium name="Pathogen Informatics"/>
        </authorList>
    </citation>
    <scope>NUCLEOTIDE SEQUENCE [LARGE SCALE GENOMIC DNA]</scope>
    <source>
        <strain evidence="7">T1-815</strain>
    </source>
</reference>
<comment type="similarity">
    <text evidence="1">Belongs to the glycosyl hydrolase 3 family.</text>
</comment>
<dbReference type="Proteomes" id="UP000049472">
    <property type="component" value="Unassembled WGS sequence"/>
</dbReference>
<dbReference type="GO" id="GO:0005975">
    <property type="term" value="P:carbohydrate metabolic process"/>
    <property type="evidence" value="ECO:0007669"/>
    <property type="project" value="InterPro"/>
</dbReference>
<dbReference type="InterPro" id="IPR002772">
    <property type="entry name" value="Glyco_hydro_3_C"/>
</dbReference>
<dbReference type="SMART" id="SM01217">
    <property type="entry name" value="Fn3_like"/>
    <property type="match status" value="1"/>
</dbReference>
<dbReference type="Proteomes" id="UP000465607">
    <property type="component" value="Unassembled WGS sequence"/>
</dbReference>
<dbReference type="Gene3D" id="2.60.40.10">
    <property type="entry name" value="Immunoglobulins"/>
    <property type="match status" value="1"/>
</dbReference>
<dbReference type="InterPro" id="IPR050288">
    <property type="entry name" value="Cellulose_deg_GH3"/>
</dbReference>
<reference evidence="6 8" key="3">
    <citation type="journal article" date="2019" name="Nat. Med.">
        <title>A library of human gut bacterial isolates paired with longitudinal multiomics data enables mechanistic microbiome research.</title>
        <authorList>
            <person name="Poyet M."/>
            <person name="Groussin M."/>
            <person name="Gibbons S.M."/>
            <person name="Avila-Pacheco J."/>
            <person name="Jiang X."/>
            <person name="Kearney S.M."/>
            <person name="Perrotta A.R."/>
            <person name="Berdy B."/>
            <person name="Zhao S."/>
            <person name="Lieberman T.D."/>
            <person name="Swanson P.K."/>
            <person name="Smith M."/>
            <person name="Roesemann S."/>
            <person name="Alexander J.E."/>
            <person name="Rich S.A."/>
            <person name="Livny J."/>
            <person name="Vlamakis H."/>
            <person name="Clish C."/>
            <person name="Bullock K."/>
            <person name="Deik A."/>
            <person name="Scott J."/>
            <person name="Pierce K.A."/>
            <person name="Xavier R.J."/>
            <person name="Alm E.J."/>
        </authorList>
    </citation>
    <scope>NUCLEOTIDE SEQUENCE [LARGE SCALE GENOMIC DNA]</scope>
    <source>
        <strain evidence="6 8">BIOML-A5</strain>
    </source>
</reference>
<dbReference type="SUPFAM" id="SSF51445">
    <property type="entry name" value="(Trans)glycosidases"/>
    <property type="match status" value="1"/>
</dbReference>
<proteinExistence type="inferred from homology"/>
<keyword evidence="7" id="KW-1185">Reference proteome</keyword>
<dbReference type="RefSeq" id="WP_055061824.1">
    <property type="nucleotide sequence ID" value="NZ_CVRQ01000019.1"/>
</dbReference>
<dbReference type="InterPro" id="IPR001764">
    <property type="entry name" value="Glyco_hydro_3_N"/>
</dbReference>
<evidence type="ECO:0000256" key="2">
    <source>
        <dbReference type="ARBA" id="ARBA00022801"/>
    </source>
</evidence>
<accession>A0A0M6WL27</accession>
<organism evidence="5 7">
    <name type="scientific">Agathobacter rectalis</name>
    <dbReference type="NCBI Taxonomy" id="39491"/>
    <lineage>
        <taxon>Bacteria</taxon>
        <taxon>Bacillati</taxon>
        <taxon>Bacillota</taxon>
        <taxon>Clostridia</taxon>
        <taxon>Lachnospirales</taxon>
        <taxon>Lachnospiraceae</taxon>
        <taxon>Agathobacter</taxon>
    </lineage>
</organism>
<evidence type="ECO:0000259" key="4">
    <source>
        <dbReference type="SMART" id="SM01217"/>
    </source>
</evidence>
<feature type="domain" description="Fibronectin type III-like" evidence="4">
    <location>
        <begin position="584"/>
        <end position="654"/>
    </location>
</feature>
<protein>
    <submittedName>
        <fullName evidence="5">Beta-glucosidase-related glycosidases</fullName>
    </submittedName>
    <submittedName>
        <fullName evidence="6">Glycosyl hydrolase</fullName>
    </submittedName>
</protein>
<reference evidence="5" key="1">
    <citation type="submission" date="2015-05" db="EMBL/GenBank/DDBJ databases">
        <authorList>
            <person name="Wang D.B."/>
            <person name="Wang M."/>
        </authorList>
    </citation>
    <scope>NUCLEOTIDE SEQUENCE [LARGE SCALE GENOMIC DNA]</scope>
    <source>
        <strain evidence="5">T1-815</strain>
    </source>
</reference>
<dbReference type="Pfam" id="PF01915">
    <property type="entry name" value="Glyco_hydro_3_C"/>
    <property type="match status" value="1"/>
</dbReference>
<evidence type="ECO:0000313" key="5">
    <source>
        <dbReference type="EMBL" id="CRL37663.1"/>
    </source>
</evidence>
<dbReference type="FunFam" id="2.60.40.10:FF:000495">
    <property type="entry name" value="Periplasmic beta-glucosidase"/>
    <property type="match status" value="1"/>
</dbReference>
<name>A0A0M6WL27_9FIRM</name>
<dbReference type="EMBL" id="WKQV01000033">
    <property type="protein sequence ID" value="MSD28023.1"/>
    <property type="molecule type" value="Genomic_DNA"/>
</dbReference>
<dbReference type="InterPro" id="IPR036881">
    <property type="entry name" value="Glyco_hydro_3_C_sf"/>
</dbReference>
<dbReference type="InterPro" id="IPR013783">
    <property type="entry name" value="Ig-like_fold"/>
</dbReference>
<feature type="coiled-coil region" evidence="3">
    <location>
        <begin position="290"/>
        <end position="317"/>
    </location>
</feature>
<sequence length="805" mass="90898">MNIDKICEQLTIDEKIRLLGGVGDWHTYDCNGKIPSIMMTDGPHGIRKLEQEKVGDIETSKPATCFPTASAIACSWNPAIVKKMGEAIAKEAKKEQISIVLGCGINIKRSPLCGRNFEYFSEDPYLTGKLATGYIEGVQSLGIGTSLKHYAVNSQETRRMTSNSQIDERTLREIYLSAFEEVVKKAKPTSVMASYNRINGEFGARNKYLLTDVLRKEWKYQGGVVSDWGAANDIVSCMKNGLTLEMPDPKGFHTDVLKEAYKDGRITGQELDNWTKNVLQNFVSLHKNIEENYEVDMEEQNQVARKLENESAVLLKNNSVLPIGKEKKVIIIGELARQMRFQGGGSSHIQPTKMTNAIEAIREKGYQVTYIQGYQNETEELGEKQLQDTIEKLKQEYRKKDCVILYFIGLTESYEGEGYDRKNLKIPQNQEELLAEIAETVGKDHIAAISFGGAPMDFSFEKNVGAILHMYLGGQAVGESVADLISGEVNPSGKLAETIPFLEKDTPAWRYFAPPNDDVEYRESIFVGYRYYETFHVPVKYPFGYGLSYTSFSYSELNVPEVYSGGKIQIRFKIKNIGKVSGAEIAQLYICPIESDVIRSHIELKGFQKIYLHPGEEKEVILELDERSFSVYDVEKKAFSMLSGKYQICIGASVHDLQLKANMEVVGNSYFRNERELFPDYFREQPHGMEISAEQFYQLLGGEPKHDKEKKRGEYTVYDSYQDVVNVSMFGKFVRGVVHIGLKIILRGKSERDPAFKMVKMGVEEGNLEGLIATSGGIATPKLIDMLVYNANKKYLQAFKRLLKK</sequence>